<protein>
    <submittedName>
        <fullName evidence="1">Uncharacterized protein</fullName>
    </submittedName>
</protein>
<name>A0A2P2E3R0_9LEPT</name>
<dbReference type="EMBL" id="BFBB01000008">
    <property type="protein sequence ID" value="GBF51499.1"/>
    <property type="molecule type" value="Genomic_DNA"/>
</dbReference>
<organism evidence="1 2">
    <name type="scientific">Leptospira ryugenii</name>
    <dbReference type="NCBI Taxonomy" id="1917863"/>
    <lineage>
        <taxon>Bacteria</taxon>
        <taxon>Pseudomonadati</taxon>
        <taxon>Spirochaetota</taxon>
        <taxon>Spirochaetia</taxon>
        <taxon>Leptospirales</taxon>
        <taxon>Leptospiraceae</taxon>
        <taxon>Leptospira</taxon>
    </lineage>
</organism>
<sequence length="140" mass="15317">MRSTVQKVDTGARLQSSHGSVGVWKTESGKIEPSSLSKSLSPSQSNQFSPVFKQTKGITLMALPGNIIVELDASLDQKKAEVFFGQRGLRIVRKLDMVGRNFYEVETPAGAESLNIANSLYGQTGVISSMPNWWREVTAK</sequence>
<dbReference type="AlphaFoldDB" id="A0A2P2E3R0"/>
<accession>A0A2P2E3R0</accession>
<evidence type="ECO:0000313" key="1">
    <source>
        <dbReference type="EMBL" id="GBF51499.1"/>
    </source>
</evidence>
<proteinExistence type="predicted"/>
<evidence type="ECO:0000313" key="2">
    <source>
        <dbReference type="Proteomes" id="UP000245133"/>
    </source>
</evidence>
<gene>
    <name evidence="1" type="ORF">LPTSP4_30370</name>
</gene>
<comment type="caution">
    <text evidence="1">The sequence shown here is derived from an EMBL/GenBank/DDBJ whole genome shotgun (WGS) entry which is preliminary data.</text>
</comment>
<dbReference type="Proteomes" id="UP000245133">
    <property type="component" value="Unassembled WGS sequence"/>
</dbReference>
<keyword evidence="2" id="KW-1185">Reference proteome</keyword>
<reference evidence="1 2" key="1">
    <citation type="submission" date="2018-02" db="EMBL/GenBank/DDBJ databases">
        <title>Novel Leptospira species isolated from soil and water in Japan.</title>
        <authorList>
            <person name="Nakao R."/>
            <person name="Masuzawa T."/>
        </authorList>
    </citation>
    <scope>NUCLEOTIDE SEQUENCE [LARGE SCALE GENOMIC DNA]</scope>
    <source>
        <strain evidence="1 2">YH101</strain>
    </source>
</reference>